<evidence type="ECO:0000313" key="3">
    <source>
        <dbReference type="EMBL" id="PKA53863.1"/>
    </source>
</evidence>
<keyword evidence="2" id="KW-0472">Membrane</keyword>
<dbReference type="AlphaFoldDB" id="A0A2I0AE96"/>
<dbReference type="Proteomes" id="UP000236161">
    <property type="component" value="Unassembled WGS sequence"/>
</dbReference>
<evidence type="ECO:0000313" key="4">
    <source>
        <dbReference type="Proteomes" id="UP000236161"/>
    </source>
</evidence>
<organism evidence="3 4">
    <name type="scientific">Apostasia shenzhenica</name>
    <dbReference type="NCBI Taxonomy" id="1088818"/>
    <lineage>
        <taxon>Eukaryota</taxon>
        <taxon>Viridiplantae</taxon>
        <taxon>Streptophyta</taxon>
        <taxon>Embryophyta</taxon>
        <taxon>Tracheophyta</taxon>
        <taxon>Spermatophyta</taxon>
        <taxon>Magnoliopsida</taxon>
        <taxon>Liliopsida</taxon>
        <taxon>Asparagales</taxon>
        <taxon>Orchidaceae</taxon>
        <taxon>Apostasioideae</taxon>
        <taxon>Apostasia</taxon>
    </lineage>
</organism>
<sequence length="105" mass="11139">MASSSTPPATPLPVYQAPANSYHSSGSIGPFFAVISVIVVLAALSCVFGRVCASETTESPDSSYSCLEWMKSHHRKKRSFRCHMAAKTGANAHDGSEHSLPSSQP</sequence>
<accession>A0A2I0AE96</accession>
<evidence type="ECO:0000256" key="1">
    <source>
        <dbReference type="SAM" id="MobiDB-lite"/>
    </source>
</evidence>
<feature type="region of interest" description="Disordered" evidence="1">
    <location>
        <begin position="86"/>
        <end position="105"/>
    </location>
</feature>
<keyword evidence="2" id="KW-1133">Transmembrane helix</keyword>
<dbReference type="PANTHER" id="PTHR33429:SF23">
    <property type="entry name" value="OS02G0709350 PROTEIN"/>
    <property type="match status" value="1"/>
</dbReference>
<evidence type="ECO:0000256" key="2">
    <source>
        <dbReference type="SAM" id="Phobius"/>
    </source>
</evidence>
<feature type="transmembrane region" description="Helical" evidence="2">
    <location>
        <begin position="31"/>
        <end position="53"/>
    </location>
</feature>
<reference evidence="3 4" key="1">
    <citation type="journal article" date="2017" name="Nature">
        <title>The Apostasia genome and the evolution of orchids.</title>
        <authorList>
            <person name="Zhang G.Q."/>
            <person name="Liu K.W."/>
            <person name="Li Z."/>
            <person name="Lohaus R."/>
            <person name="Hsiao Y.Y."/>
            <person name="Niu S.C."/>
            <person name="Wang J.Y."/>
            <person name="Lin Y.C."/>
            <person name="Xu Q."/>
            <person name="Chen L.J."/>
            <person name="Yoshida K."/>
            <person name="Fujiwara S."/>
            <person name="Wang Z.W."/>
            <person name="Zhang Y.Q."/>
            <person name="Mitsuda N."/>
            <person name="Wang M."/>
            <person name="Liu G.H."/>
            <person name="Pecoraro L."/>
            <person name="Huang H.X."/>
            <person name="Xiao X.J."/>
            <person name="Lin M."/>
            <person name="Wu X.Y."/>
            <person name="Wu W.L."/>
            <person name="Chen Y.Y."/>
            <person name="Chang S.B."/>
            <person name="Sakamoto S."/>
            <person name="Ohme-Takagi M."/>
            <person name="Yagi M."/>
            <person name="Zeng S.J."/>
            <person name="Shen C.Y."/>
            <person name="Yeh C.M."/>
            <person name="Luo Y.B."/>
            <person name="Tsai W.C."/>
            <person name="Van de Peer Y."/>
            <person name="Liu Z.J."/>
        </authorList>
    </citation>
    <scope>NUCLEOTIDE SEQUENCE [LARGE SCALE GENOMIC DNA]</scope>
    <source>
        <strain evidence="4">cv. Shenzhen</strain>
        <tissue evidence="3">Stem</tissue>
    </source>
</reference>
<keyword evidence="2" id="KW-0812">Transmembrane</keyword>
<keyword evidence="4" id="KW-1185">Reference proteome</keyword>
<dbReference type="PANTHER" id="PTHR33429">
    <property type="entry name" value="OS02G0708000 PROTEIN-RELATED"/>
    <property type="match status" value="1"/>
</dbReference>
<gene>
    <name evidence="3" type="ORF">AXF42_Ash011343</name>
</gene>
<name>A0A2I0AE96_9ASPA</name>
<protein>
    <submittedName>
        <fullName evidence="3">Uncharacterized protein</fullName>
    </submittedName>
</protein>
<proteinExistence type="predicted"/>
<dbReference type="OrthoDB" id="1738567at2759"/>
<dbReference type="EMBL" id="KZ451988">
    <property type="protein sequence ID" value="PKA53863.1"/>
    <property type="molecule type" value="Genomic_DNA"/>
</dbReference>